<protein>
    <recommendedName>
        <fullName evidence="6">Methyl-accepting transducer domain-containing protein</fullName>
    </recommendedName>
</protein>
<dbReference type="FunFam" id="1.10.287.950:FF:000001">
    <property type="entry name" value="Methyl-accepting chemotaxis sensory transducer"/>
    <property type="match status" value="2"/>
</dbReference>
<evidence type="ECO:0000256" key="2">
    <source>
        <dbReference type="ARBA" id="ARBA00022481"/>
    </source>
</evidence>
<keyword evidence="5" id="KW-0472">Membrane</keyword>
<dbReference type="GO" id="GO:0007165">
    <property type="term" value="P:signal transduction"/>
    <property type="evidence" value="ECO:0007669"/>
    <property type="project" value="UniProtKB-KW"/>
</dbReference>
<dbReference type="Proteomes" id="UP000179076">
    <property type="component" value="Unassembled WGS sequence"/>
</dbReference>
<evidence type="ECO:0000256" key="1">
    <source>
        <dbReference type="ARBA" id="ARBA00004370"/>
    </source>
</evidence>
<proteinExistence type="inferred from homology"/>
<dbReference type="AlphaFoldDB" id="A0A1F6VJN5"/>
<comment type="caution">
    <text evidence="7">The sequence shown here is derived from an EMBL/GenBank/DDBJ whole genome shotgun (WGS) entry which is preliminary data.</text>
</comment>
<feature type="domain" description="Methyl-accepting transducer" evidence="6">
    <location>
        <begin position="148"/>
        <end position="377"/>
    </location>
</feature>
<accession>A0A1F6VJN5</accession>
<comment type="similarity">
    <text evidence="3">Belongs to the methyl-accepting chemotaxis (MCP) protein family.</text>
</comment>
<dbReference type="SUPFAM" id="SSF58104">
    <property type="entry name" value="Methyl-accepting chemotaxis protein (MCP) signaling domain"/>
    <property type="match status" value="2"/>
</dbReference>
<gene>
    <name evidence="7" type="ORF">A2W18_14220</name>
</gene>
<comment type="subcellular location">
    <subcellularLocation>
        <location evidence="1">Membrane</location>
    </subcellularLocation>
</comment>
<dbReference type="GO" id="GO:0004888">
    <property type="term" value="F:transmembrane signaling receptor activity"/>
    <property type="evidence" value="ECO:0007669"/>
    <property type="project" value="TreeGrafter"/>
</dbReference>
<keyword evidence="5" id="KW-0812">Transmembrane</keyword>
<evidence type="ECO:0000313" key="7">
    <source>
        <dbReference type="EMBL" id="OGI69867.1"/>
    </source>
</evidence>
<dbReference type="CDD" id="cd11386">
    <property type="entry name" value="MCP_signal"/>
    <property type="match status" value="2"/>
</dbReference>
<evidence type="ECO:0000256" key="4">
    <source>
        <dbReference type="PROSITE-ProRule" id="PRU00284"/>
    </source>
</evidence>
<feature type="transmembrane region" description="Helical" evidence="5">
    <location>
        <begin position="63"/>
        <end position="91"/>
    </location>
</feature>
<feature type="domain" description="Methyl-accepting transducer" evidence="6">
    <location>
        <begin position="563"/>
        <end position="792"/>
    </location>
</feature>
<sequence length="846" mass="88871">MLSGHTEQETLKTFYKPAFVLFQRVRTMASYGISVALLLIAQISAVALFVFSTNGESATGDNVTLLTTLVVVGSGMFAVGAYMHTALAVVYKYSLSALARLLDRISNGDLSLHFLPGWGDVSEGQRVWTALNKMNKEFPTIVRQVRVSADTIANGSREIAAGYADLSQRTEEQASTLEETAASMEELSATVRQNAENCRDANVAVEEVGGRAEEATHSMRQVTSTMSRIESSTKKMAEFVGIVEGIAFQTNILALNAAVEAARAGEQGRGFAVVAAEVRALAGRSAEATSHIKALIATSSGKVAEGAQLVARAEQAVSRAVAGIRHSVELIGSVAVASAEQSAGVQMIGKALTQLEVVTQQNAALVQEGAGASTSFETESNHLVESTNVFQLPDKITSDHEITSGSAKVIARNYGFGRIERFLLTPVVSISVRMRYLLKSIIFGVPLLGGPLLTFAAALIAAVAGFVATDVTTSSVVVVVLAALTLTAWFAGGYFYFGLNAYQTIGAAFTERVTRKLASGDLDWFVKVNTSGEATRLEGNIVNAALANINKNFTNIVRQVRSSSAGIVGGARDIALGYTNLSQRTEEQASTLEETAASMEELTATVKQNADHCREANVAIEEVGGRAQEAARAMEQVASTMAGIEASAKQITDFVGIIETLAFQTNLLALNAAVEAARAGEQGRGFAVVAAEVRALAQRSTQATEQIKSLIAGSAAQVADGAALVTQAGKTVGASAAGVQQVVQLISEIATASREQNAGMQMIGKALSQLESVTQQNAALVEEGSAAAASFEQEAQRLVGLVEVFKLYAARDDASNAAARRNTVSPAAAVPVQNEIPRPLHLVTGR</sequence>
<dbReference type="Pfam" id="PF00015">
    <property type="entry name" value="MCPsignal"/>
    <property type="match status" value="2"/>
</dbReference>
<dbReference type="EMBL" id="MFSP01000012">
    <property type="protein sequence ID" value="OGI69867.1"/>
    <property type="molecule type" value="Genomic_DNA"/>
</dbReference>
<keyword evidence="2" id="KW-0488">Methylation</keyword>
<evidence type="ECO:0000256" key="3">
    <source>
        <dbReference type="ARBA" id="ARBA00029447"/>
    </source>
</evidence>
<evidence type="ECO:0000313" key="8">
    <source>
        <dbReference type="Proteomes" id="UP000179076"/>
    </source>
</evidence>
<dbReference type="InterPro" id="IPR004089">
    <property type="entry name" value="MCPsignal_dom"/>
</dbReference>
<dbReference type="SMART" id="SM00283">
    <property type="entry name" value="MA"/>
    <property type="match status" value="2"/>
</dbReference>
<feature type="transmembrane region" description="Helical" evidence="5">
    <location>
        <begin position="31"/>
        <end position="51"/>
    </location>
</feature>
<organism evidence="7 8">
    <name type="scientific">Candidatus Muproteobacteria bacterium RBG_16_60_9</name>
    <dbReference type="NCBI Taxonomy" id="1817755"/>
    <lineage>
        <taxon>Bacteria</taxon>
        <taxon>Pseudomonadati</taxon>
        <taxon>Pseudomonadota</taxon>
        <taxon>Candidatus Muproteobacteria</taxon>
    </lineage>
</organism>
<keyword evidence="4" id="KW-0807">Transducer</keyword>
<dbReference type="InterPro" id="IPR051310">
    <property type="entry name" value="MCP_chemotaxis"/>
</dbReference>
<dbReference type="PANTHER" id="PTHR43531:SF14">
    <property type="entry name" value="METHYL-ACCEPTING CHEMOTAXIS PROTEIN I-RELATED"/>
    <property type="match status" value="1"/>
</dbReference>
<name>A0A1F6VJN5_9PROT</name>
<dbReference type="PROSITE" id="PS50111">
    <property type="entry name" value="CHEMOTAXIS_TRANSDUC_2"/>
    <property type="match status" value="2"/>
</dbReference>
<dbReference type="PANTHER" id="PTHR43531">
    <property type="entry name" value="PROTEIN ICFG"/>
    <property type="match status" value="1"/>
</dbReference>
<reference evidence="7 8" key="1">
    <citation type="journal article" date="2016" name="Nat. Commun.">
        <title>Thousands of microbial genomes shed light on interconnected biogeochemical processes in an aquifer system.</title>
        <authorList>
            <person name="Anantharaman K."/>
            <person name="Brown C.T."/>
            <person name="Hug L.A."/>
            <person name="Sharon I."/>
            <person name="Castelle C.J."/>
            <person name="Probst A.J."/>
            <person name="Thomas B.C."/>
            <person name="Singh A."/>
            <person name="Wilkins M.J."/>
            <person name="Karaoz U."/>
            <person name="Brodie E.L."/>
            <person name="Williams K.H."/>
            <person name="Hubbard S.S."/>
            <person name="Banfield J.F."/>
        </authorList>
    </citation>
    <scope>NUCLEOTIDE SEQUENCE [LARGE SCALE GENOMIC DNA]</scope>
</reference>
<dbReference type="GO" id="GO:0005886">
    <property type="term" value="C:plasma membrane"/>
    <property type="evidence" value="ECO:0007669"/>
    <property type="project" value="TreeGrafter"/>
</dbReference>
<dbReference type="GO" id="GO:0006935">
    <property type="term" value="P:chemotaxis"/>
    <property type="evidence" value="ECO:0007669"/>
    <property type="project" value="TreeGrafter"/>
</dbReference>
<feature type="transmembrane region" description="Helical" evidence="5">
    <location>
        <begin position="441"/>
        <end position="468"/>
    </location>
</feature>
<feature type="transmembrane region" description="Helical" evidence="5">
    <location>
        <begin position="474"/>
        <end position="497"/>
    </location>
</feature>
<dbReference type="Gene3D" id="1.10.287.950">
    <property type="entry name" value="Methyl-accepting chemotaxis protein"/>
    <property type="match status" value="2"/>
</dbReference>
<keyword evidence="5" id="KW-1133">Transmembrane helix</keyword>
<evidence type="ECO:0000259" key="6">
    <source>
        <dbReference type="PROSITE" id="PS50111"/>
    </source>
</evidence>
<evidence type="ECO:0000256" key="5">
    <source>
        <dbReference type="SAM" id="Phobius"/>
    </source>
</evidence>